<keyword evidence="2" id="KW-0690">Ribosome biogenesis</keyword>
<dbReference type="CDD" id="cd23023">
    <property type="entry name" value="zf-HIT_BCD1"/>
    <property type="match status" value="1"/>
</dbReference>
<dbReference type="GO" id="GO:0008270">
    <property type="term" value="F:zinc ion binding"/>
    <property type="evidence" value="ECO:0007669"/>
    <property type="project" value="UniProtKB-UniRule"/>
</dbReference>
<evidence type="ECO:0000256" key="1">
    <source>
        <dbReference type="ARBA" id="ARBA00022499"/>
    </source>
</evidence>
<feature type="region of interest" description="Disordered" evidence="14">
    <location>
        <begin position="184"/>
        <end position="277"/>
    </location>
</feature>
<dbReference type="GO" id="GO:0005634">
    <property type="term" value="C:nucleus"/>
    <property type="evidence" value="ECO:0007669"/>
    <property type="project" value="TreeGrafter"/>
</dbReference>
<dbReference type="STRING" id="404692.A0A0J7AS82"/>
<evidence type="ECO:0000256" key="2">
    <source>
        <dbReference type="ARBA" id="ARBA00022517"/>
    </source>
</evidence>
<evidence type="ECO:0000313" key="16">
    <source>
        <dbReference type="EMBL" id="KMP00082.1"/>
    </source>
</evidence>
<sequence length="393" mass="44015">MAGASLSELCTICHTNLPKYTCPRCSTRTCSLPCSKRHKLWSQCSGVRDPAAYLKRKELATPAAFDKDFNFITGIERCLERADRDAENRGIMLEDEERSKKKRRTGEFTKGEALLRRIEESGVDVIRAPKGMSRSRQNMSQWHKKHKCVNWTVEWIFPDGQKTITRCLETITIGTAFSRTPYAKEHDLVEKEQTSKAEPMRSIPSSDSKEEPEPRPELDAGKEITGEASRDGGERSRTLTPEKSLPLTGQSNPEQLSTKTEDQNTSTNEKGTPKISPEIHLYLHRPRTRANIPVLAPLPASVTLSEALRGRKVLEFPTLYALSLPPDQLAGGEYMLEADYLAQYGAEEKMAEEQGNSDGQVVGQYMADEAQKLENVDESKVLEVLNKDLGGEE</sequence>
<evidence type="ECO:0000259" key="15">
    <source>
        <dbReference type="PROSITE" id="PS51083"/>
    </source>
</evidence>
<feature type="domain" description="HIT-type" evidence="15">
    <location>
        <begin position="10"/>
        <end position="44"/>
    </location>
</feature>
<dbReference type="InterPro" id="IPR051639">
    <property type="entry name" value="BCD1"/>
</dbReference>
<dbReference type="PANTHER" id="PTHR13483:SF11">
    <property type="entry name" value="ZINC FINGER HIT DOMAIN-CONTAINING PROTEIN 3"/>
    <property type="match status" value="1"/>
</dbReference>
<dbReference type="FunFam" id="3.30.60.190:FF:000001">
    <property type="entry name" value="box C/D snoRNA protein 1"/>
    <property type="match status" value="1"/>
</dbReference>
<reference evidence="17" key="1">
    <citation type="journal article" date="2010" name="Genome Res.">
        <title>Population genomic sequencing of Coccidioides fungi reveals recent hybridization and transposon control.</title>
        <authorList>
            <person name="Neafsey D.E."/>
            <person name="Barker B.M."/>
            <person name="Sharpton T.J."/>
            <person name="Stajich J.E."/>
            <person name="Park D.J."/>
            <person name="Whiston E."/>
            <person name="Hung C.-Y."/>
            <person name="McMahan C."/>
            <person name="White J."/>
            <person name="Sykes S."/>
            <person name="Heiman D."/>
            <person name="Young S."/>
            <person name="Zeng Q."/>
            <person name="Abouelleil A."/>
            <person name="Aftuck L."/>
            <person name="Bessette D."/>
            <person name="Brown A."/>
            <person name="FitzGerald M."/>
            <person name="Lui A."/>
            <person name="Macdonald J.P."/>
            <person name="Priest M."/>
            <person name="Orbach M.J."/>
            <person name="Galgiani J.N."/>
            <person name="Kirkland T.N."/>
            <person name="Cole G.T."/>
            <person name="Birren B.W."/>
            <person name="Henn M.R."/>
            <person name="Taylor J.W."/>
            <person name="Rounsley S.D."/>
        </authorList>
    </citation>
    <scope>NUCLEOTIDE SEQUENCE [LARGE SCALE GENOMIC DNA]</scope>
    <source>
        <strain evidence="17">RMSCC 2394</strain>
    </source>
</reference>
<dbReference type="GO" id="GO:0000463">
    <property type="term" value="P:maturation of LSU-rRNA from tricistronic rRNA transcript (SSU-rRNA, 5.8S rRNA, LSU-rRNA)"/>
    <property type="evidence" value="ECO:0007669"/>
    <property type="project" value="TreeGrafter"/>
</dbReference>
<evidence type="ECO:0000256" key="9">
    <source>
        <dbReference type="ARBA" id="ARBA00049654"/>
    </source>
</evidence>
<comment type="subunit">
    <text evidence="10">Interacts with FBL, SNU13, NOP58, NUFIP1, RUVBL1, RUVBL2 and TAF9. Interacts (via HIT-type zinc finger) with the RUVBL1/RUVBL2 complex in the presence of ADP.</text>
</comment>
<dbReference type="InterPro" id="IPR007529">
    <property type="entry name" value="Znf_HIT"/>
</dbReference>
<dbReference type="OrthoDB" id="272357at2759"/>
<keyword evidence="3" id="KW-0597">Phosphoprotein</keyword>
<name>A0A0J7AS82_COCIT</name>
<dbReference type="GO" id="GO:0070761">
    <property type="term" value="C:pre-snoRNP complex"/>
    <property type="evidence" value="ECO:0007669"/>
    <property type="project" value="TreeGrafter"/>
</dbReference>
<accession>A0A0J7AS82</accession>
<keyword evidence="1" id="KW-1017">Isopeptide bond</keyword>
<evidence type="ECO:0000256" key="8">
    <source>
        <dbReference type="ARBA" id="ARBA00049598"/>
    </source>
</evidence>
<dbReference type="Gene3D" id="3.30.60.190">
    <property type="match status" value="1"/>
</dbReference>
<evidence type="ECO:0000256" key="10">
    <source>
        <dbReference type="ARBA" id="ARBA00061949"/>
    </source>
</evidence>
<evidence type="ECO:0000256" key="6">
    <source>
        <dbReference type="ARBA" id="ARBA00022833"/>
    </source>
</evidence>
<feature type="compositionally biased region" description="Basic and acidic residues" evidence="14">
    <location>
        <begin position="207"/>
        <end position="237"/>
    </location>
</feature>
<proteinExistence type="inferred from homology"/>
<evidence type="ECO:0000256" key="3">
    <source>
        <dbReference type="ARBA" id="ARBA00022553"/>
    </source>
</evidence>
<evidence type="ECO:0000256" key="13">
    <source>
        <dbReference type="PROSITE-ProRule" id="PRU00453"/>
    </source>
</evidence>
<keyword evidence="7" id="KW-0832">Ubl conjugation</keyword>
<evidence type="ECO:0000256" key="4">
    <source>
        <dbReference type="ARBA" id="ARBA00022723"/>
    </source>
</evidence>
<dbReference type="EMBL" id="DS028093">
    <property type="protein sequence ID" value="KMP00082.1"/>
    <property type="molecule type" value="Genomic_DNA"/>
</dbReference>
<feature type="compositionally biased region" description="Basic and acidic residues" evidence="14">
    <location>
        <begin position="184"/>
        <end position="199"/>
    </location>
</feature>
<dbReference type="AlphaFoldDB" id="A0A0J7AS82"/>
<dbReference type="Proteomes" id="UP000054565">
    <property type="component" value="Unassembled WGS sequence"/>
</dbReference>
<dbReference type="GO" id="GO:0048254">
    <property type="term" value="P:snoRNA localization"/>
    <property type="evidence" value="ECO:0007669"/>
    <property type="project" value="TreeGrafter"/>
</dbReference>
<evidence type="ECO:0000256" key="14">
    <source>
        <dbReference type="SAM" id="MobiDB-lite"/>
    </source>
</evidence>
<feature type="compositionally biased region" description="Polar residues" evidence="14">
    <location>
        <begin position="247"/>
        <end position="270"/>
    </location>
</feature>
<evidence type="ECO:0000256" key="11">
    <source>
        <dbReference type="ARBA" id="ARBA00068630"/>
    </source>
</evidence>
<evidence type="ECO:0000256" key="5">
    <source>
        <dbReference type="ARBA" id="ARBA00022771"/>
    </source>
</evidence>
<dbReference type="PROSITE" id="PS51083">
    <property type="entry name" value="ZF_HIT"/>
    <property type="match status" value="1"/>
</dbReference>
<protein>
    <recommendedName>
        <fullName evidence="11">Box C/D snoRNA protein 1</fullName>
    </recommendedName>
    <alternativeName>
        <fullName evidence="12">Zinc finger HIT domain-containing protein 6</fullName>
    </alternativeName>
</protein>
<comment type="function">
    <text evidence="8">Required for box C/D snoRNAs accumulation involved in snoRNA processing, snoRNA transport to the nucleolus and ribosome biogenesis.</text>
</comment>
<evidence type="ECO:0000256" key="12">
    <source>
        <dbReference type="ARBA" id="ARBA00077531"/>
    </source>
</evidence>
<dbReference type="Pfam" id="PF25790">
    <property type="entry name" value="BCD1"/>
    <property type="match status" value="1"/>
</dbReference>
<keyword evidence="5 13" id="KW-0863">Zinc-finger</keyword>
<dbReference type="InterPro" id="IPR057721">
    <property type="entry name" value="BCD1_alpha/beta"/>
</dbReference>
<organism evidence="16 17">
    <name type="scientific">Coccidioides immitis RMSCC 2394</name>
    <dbReference type="NCBI Taxonomy" id="404692"/>
    <lineage>
        <taxon>Eukaryota</taxon>
        <taxon>Fungi</taxon>
        <taxon>Dikarya</taxon>
        <taxon>Ascomycota</taxon>
        <taxon>Pezizomycotina</taxon>
        <taxon>Eurotiomycetes</taxon>
        <taxon>Eurotiomycetidae</taxon>
        <taxon>Onygenales</taxon>
        <taxon>Onygenaceae</taxon>
        <taxon>Coccidioides</taxon>
    </lineage>
</organism>
<keyword evidence="6" id="KW-0862">Zinc</keyword>
<dbReference type="Pfam" id="PF04438">
    <property type="entry name" value="zf-HIT"/>
    <property type="match status" value="1"/>
</dbReference>
<evidence type="ECO:0000313" key="17">
    <source>
        <dbReference type="Proteomes" id="UP000054565"/>
    </source>
</evidence>
<gene>
    <name evidence="16" type="ORF">CIRG_00224</name>
</gene>
<dbReference type="GO" id="GO:0000492">
    <property type="term" value="P:box C/D snoRNP assembly"/>
    <property type="evidence" value="ECO:0007669"/>
    <property type="project" value="TreeGrafter"/>
</dbReference>
<evidence type="ECO:0000256" key="7">
    <source>
        <dbReference type="ARBA" id="ARBA00022843"/>
    </source>
</evidence>
<keyword evidence="4" id="KW-0479">Metal-binding</keyword>
<dbReference type="SUPFAM" id="SSF144232">
    <property type="entry name" value="HIT/MYND zinc finger-like"/>
    <property type="match status" value="1"/>
</dbReference>
<dbReference type="PANTHER" id="PTHR13483">
    <property type="entry name" value="BOX C_D SNORNA PROTEIN 1-RELATED"/>
    <property type="match status" value="1"/>
</dbReference>
<comment type="similarity">
    <text evidence="9">Belongs to the BCD1 family.</text>
</comment>